<gene>
    <name evidence="1" type="ORF">H6H03_32585</name>
</gene>
<dbReference type="EMBL" id="JACJTU010000053">
    <property type="protein sequence ID" value="MBD2738562.1"/>
    <property type="molecule type" value="Genomic_DNA"/>
</dbReference>
<sequence length="81" mass="8777">MSNPNENIQPYQSRELVNIDETGRVVINNPELGKMTDELSLEELEAVSGSGLNIHCPSTTNSSQCQCPSTKEVSQAALQAE</sequence>
<accession>A0ABR8KKC2</accession>
<comment type="caution">
    <text evidence="1">The sequence shown here is derived from an EMBL/GenBank/DDBJ whole genome shotgun (WGS) entry which is preliminary data.</text>
</comment>
<dbReference type="RefSeq" id="WP_190959093.1">
    <property type="nucleotide sequence ID" value="NZ_JACJTU010000053.1"/>
</dbReference>
<evidence type="ECO:0000313" key="1">
    <source>
        <dbReference type="EMBL" id="MBD2738562.1"/>
    </source>
</evidence>
<proteinExistence type="predicted"/>
<reference evidence="1 2" key="1">
    <citation type="journal article" date="2020" name="ISME J.">
        <title>Comparative genomics reveals insights into cyanobacterial evolution and habitat adaptation.</title>
        <authorList>
            <person name="Chen M.Y."/>
            <person name="Teng W.K."/>
            <person name="Zhao L."/>
            <person name="Hu C.X."/>
            <person name="Zhou Y.K."/>
            <person name="Han B.P."/>
            <person name="Song L.R."/>
            <person name="Shu W.S."/>
        </authorList>
    </citation>
    <scope>NUCLEOTIDE SEQUENCE [LARGE SCALE GENOMIC DNA]</scope>
    <source>
        <strain evidence="1 2">FACHB-159</strain>
    </source>
</reference>
<protein>
    <recommendedName>
        <fullName evidence="3">Thiazolylpeptide-type bacteriocin</fullName>
    </recommendedName>
</protein>
<evidence type="ECO:0000313" key="2">
    <source>
        <dbReference type="Proteomes" id="UP000637383"/>
    </source>
</evidence>
<dbReference type="Proteomes" id="UP000637383">
    <property type="component" value="Unassembled WGS sequence"/>
</dbReference>
<keyword evidence="2" id="KW-1185">Reference proteome</keyword>
<name>A0ABR8KKC2_9NOSO</name>
<organism evidence="1 2">
    <name type="scientific">Nostoc paludosum FACHB-159</name>
    <dbReference type="NCBI Taxonomy" id="2692908"/>
    <lineage>
        <taxon>Bacteria</taxon>
        <taxon>Bacillati</taxon>
        <taxon>Cyanobacteriota</taxon>
        <taxon>Cyanophyceae</taxon>
        <taxon>Nostocales</taxon>
        <taxon>Nostocaceae</taxon>
        <taxon>Nostoc</taxon>
    </lineage>
</organism>
<evidence type="ECO:0008006" key="3">
    <source>
        <dbReference type="Google" id="ProtNLM"/>
    </source>
</evidence>